<reference evidence="3" key="1">
    <citation type="submission" date="2017-07" db="EMBL/GenBank/DDBJ databases">
        <title>Taro Niue Genome Assembly and Annotation.</title>
        <authorList>
            <person name="Atibalentja N."/>
            <person name="Keating K."/>
            <person name="Fields C.J."/>
        </authorList>
    </citation>
    <scope>NUCLEOTIDE SEQUENCE</scope>
    <source>
        <strain evidence="3">Niue_2</strain>
        <tissue evidence="3">Leaf</tissue>
    </source>
</reference>
<feature type="transmembrane region" description="Helical" evidence="2">
    <location>
        <begin position="33"/>
        <end position="62"/>
    </location>
</feature>
<evidence type="ECO:0000256" key="1">
    <source>
        <dbReference type="SAM" id="MobiDB-lite"/>
    </source>
</evidence>
<feature type="region of interest" description="Disordered" evidence="1">
    <location>
        <begin position="136"/>
        <end position="163"/>
    </location>
</feature>
<dbReference type="PANTHER" id="PTHR43025">
    <property type="entry name" value="MONOGALACTOSYLDIACYLGLYCEROL SYNTHASE"/>
    <property type="match status" value="1"/>
</dbReference>
<keyword evidence="2" id="KW-0812">Transmembrane</keyword>
<dbReference type="Proteomes" id="UP000652761">
    <property type="component" value="Unassembled WGS sequence"/>
</dbReference>
<dbReference type="EMBL" id="NMUH01013749">
    <property type="protein sequence ID" value="MQM22723.1"/>
    <property type="molecule type" value="Genomic_DNA"/>
</dbReference>
<sequence length="233" mass="25159">MALSLAMVRPLFSYLNRRNRLRQRMKLSEVVDIVIYVCLVSSMIELLGCTSSIATFLMGSLFSREGGTERMLEGWLSYLGHLPIKRVNKGIFGWELERDGETRQPPALGALFQNLKCQIPSLMRARVGTASHGDIGGVADGGRADDPGSGAAERAGQAGGLKPRVGEEVEDAGDHDCCEDEAAEGVAGATDEMLQVGAERTKNVLILMSDTDSGHRASAEAIRDAFRIEFGDE</sequence>
<protein>
    <recommendedName>
        <fullName evidence="5">Monogalactosyldiacylglycerol synthase</fullName>
    </recommendedName>
</protein>
<dbReference type="InterPro" id="IPR050519">
    <property type="entry name" value="Glycosyltransf_28_UgtP"/>
</dbReference>
<dbReference type="PANTHER" id="PTHR43025:SF1">
    <property type="entry name" value="MONOGALACTOSYLDIACYLGLYCEROL SYNTHASE 2, CHLOROPLASTIC"/>
    <property type="match status" value="1"/>
</dbReference>
<evidence type="ECO:0000313" key="4">
    <source>
        <dbReference type="Proteomes" id="UP000652761"/>
    </source>
</evidence>
<proteinExistence type="predicted"/>
<organism evidence="3 4">
    <name type="scientific">Colocasia esculenta</name>
    <name type="common">Wild taro</name>
    <name type="synonym">Arum esculentum</name>
    <dbReference type="NCBI Taxonomy" id="4460"/>
    <lineage>
        <taxon>Eukaryota</taxon>
        <taxon>Viridiplantae</taxon>
        <taxon>Streptophyta</taxon>
        <taxon>Embryophyta</taxon>
        <taxon>Tracheophyta</taxon>
        <taxon>Spermatophyta</taxon>
        <taxon>Magnoliopsida</taxon>
        <taxon>Liliopsida</taxon>
        <taxon>Araceae</taxon>
        <taxon>Aroideae</taxon>
        <taxon>Colocasieae</taxon>
        <taxon>Colocasia</taxon>
    </lineage>
</organism>
<dbReference type="AlphaFoldDB" id="A0A843XUA7"/>
<evidence type="ECO:0008006" key="5">
    <source>
        <dbReference type="Google" id="ProtNLM"/>
    </source>
</evidence>
<evidence type="ECO:0000256" key="2">
    <source>
        <dbReference type="SAM" id="Phobius"/>
    </source>
</evidence>
<accession>A0A843XUA7</accession>
<gene>
    <name evidence="3" type="ORF">Taro_055779</name>
</gene>
<dbReference type="OrthoDB" id="1663468at2759"/>
<evidence type="ECO:0000313" key="3">
    <source>
        <dbReference type="EMBL" id="MQM22723.1"/>
    </source>
</evidence>
<keyword evidence="2" id="KW-1133">Transmembrane helix</keyword>
<keyword evidence="4" id="KW-1185">Reference proteome</keyword>
<keyword evidence="2" id="KW-0472">Membrane</keyword>
<name>A0A843XUA7_COLES</name>
<comment type="caution">
    <text evidence="3">The sequence shown here is derived from an EMBL/GenBank/DDBJ whole genome shotgun (WGS) entry which is preliminary data.</text>
</comment>